<dbReference type="PANTHER" id="PTHR42852:SF13">
    <property type="entry name" value="PROTEIN DIPZ"/>
    <property type="match status" value="1"/>
</dbReference>
<protein>
    <recommendedName>
        <fullName evidence="1">Thioredoxin domain-containing protein</fullName>
    </recommendedName>
</protein>
<feature type="domain" description="Thioredoxin" evidence="1">
    <location>
        <begin position="42"/>
        <end position="182"/>
    </location>
</feature>
<dbReference type="SUPFAM" id="SSF52833">
    <property type="entry name" value="Thioredoxin-like"/>
    <property type="match status" value="1"/>
</dbReference>
<dbReference type="PANTHER" id="PTHR42852">
    <property type="entry name" value="THIOL:DISULFIDE INTERCHANGE PROTEIN DSBE"/>
    <property type="match status" value="1"/>
</dbReference>
<dbReference type="Gene3D" id="3.40.30.10">
    <property type="entry name" value="Glutaredoxin"/>
    <property type="match status" value="1"/>
</dbReference>
<name>A0A3B0XH42_9ZZZZ</name>
<reference evidence="2" key="1">
    <citation type="submission" date="2018-06" db="EMBL/GenBank/DDBJ databases">
        <authorList>
            <person name="Zhirakovskaya E."/>
        </authorList>
    </citation>
    <scope>NUCLEOTIDE SEQUENCE</scope>
</reference>
<dbReference type="InterPro" id="IPR013766">
    <property type="entry name" value="Thioredoxin_domain"/>
</dbReference>
<dbReference type="GO" id="GO:0016491">
    <property type="term" value="F:oxidoreductase activity"/>
    <property type="evidence" value="ECO:0007669"/>
    <property type="project" value="InterPro"/>
</dbReference>
<dbReference type="CDD" id="cd02966">
    <property type="entry name" value="TlpA_like_family"/>
    <property type="match status" value="1"/>
</dbReference>
<organism evidence="2">
    <name type="scientific">hydrothermal vent metagenome</name>
    <dbReference type="NCBI Taxonomy" id="652676"/>
    <lineage>
        <taxon>unclassified sequences</taxon>
        <taxon>metagenomes</taxon>
        <taxon>ecological metagenomes</taxon>
    </lineage>
</organism>
<dbReference type="InterPro" id="IPR050553">
    <property type="entry name" value="Thioredoxin_ResA/DsbE_sf"/>
</dbReference>
<dbReference type="AlphaFoldDB" id="A0A3B0XH42"/>
<dbReference type="EMBL" id="UOFH01000399">
    <property type="protein sequence ID" value="VAW67618.1"/>
    <property type="molecule type" value="Genomic_DNA"/>
</dbReference>
<dbReference type="PROSITE" id="PS00194">
    <property type="entry name" value="THIOREDOXIN_1"/>
    <property type="match status" value="1"/>
</dbReference>
<dbReference type="Pfam" id="PF00578">
    <property type="entry name" value="AhpC-TSA"/>
    <property type="match status" value="1"/>
</dbReference>
<dbReference type="InterPro" id="IPR000866">
    <property type="entry name" value="AhpC/TSA"/>
</dbReference>
<sequence>MLTKKLTLLLCLFLISVNQMLSASGLPLNDLSQADLPHGIIKQNGRTAPSLKLKDIDGEPYDIADAKGKWVFVHFWATWCGPCRKEIPTIQDIVNQFKNTNLEIAIINTAESEDAVFNFLGLLAPDITPLMDTDGLITEKWQPRGLPATYFVDPQGKIRYLALGGRPWNKAEYLEFLNQFKNKK</sequence>
<evidence type="ECO:0000259" key="1">
    <source>
        <dbReference type="PROSITE" id="PS51352"/>
    </source>
</evidence>
<dbReference type="GO" id="GO:0016209">
    <property type="term" value="F:antioxidant activity"/>
    <property type="evidence" value="ECO:0007669"/>
    <property type="project" value="InterPro"/>
</dbReference>
<gene>
    <name evidence="2" type="ORF">MNBD_GAMMA08-3031</name>
</gene>
<proteinExistence type="predicted"/>
<evidence type="ECO:0000313" key="2">
    <source>
        <dbReference type="EMBL" id="VAW67618.1"/>
    </source>
</evidence>
<dbReference type="InterPro" id="IPR017937">
    <property type="entry name" value="Thioredoxin_CS"/>
</dbReference>
<dbReference type="PROSITE" id="PS51352">
    <property type="entry name" value="THIOREDOXIN_2"/>
    <property type="match status" value="1"/>
</dbReference>
<accession>A0A3B0XH42</accession>
<dbReference type="InterPro" id="IPR036249">
    <property type="entry name" value="Thioredoxin-like_sf"/>
</dbReference>